<keyword evidence="1" id="KW-0472">Membrane</keyword>
<dbReference type="Pfam" id="PF04964">
    <property type="entry name" value="Flp_Fap"/>
    <property type="match status" value="1"/>
</dbReference>
<evidence type="ECO:0000313" key="2">
    <source>
        <dbReference type="EMBL" id="MXO83386.1"/>
    </source>
</evidence>
<keyword evidence="1" id="KW-0812">Transmembrane</keyword>
<dbReference type="AlphaFoldDB" id="A0A844Z821"/>
<feature type="transmembrane region" description="Helical" evidence="1">
    <location>
        <begin position="20"/>
        <end position="37"/>
    </location>
</feature>
<accession>A0A844Z821</accession>
<dbReference type="OrthoDB" id="5325135at2"/>
<sequence>MTLMPILKRIAKDESGATAVEYGLIVSLIVIASIGAFDSVANENNGLWGRVTSKVGAVLGN</sequence>
<dbReference type="InterPro" id="IPR007047">
    <property type="entry name" value="Flp_Fap"/>
</dbReference>
<name>A0A844Z821_9SPHN</name>
<gene>
    <name evidence="2" type="ORF">GRI35_08415</name>
</gene>
<organism evidence="2 3">
    <name type="scientific">Pontixanthobacter aestiaquae</name>
    <dbReference type="NCBI Taxonomy" id="1509367"/>
    <lineage>
        <taxon>Bacteria</taxon>
        <taxon>Pseudomonadati</taxon>
        <taxon>Pseudomonadota</taxon>
        <taxon>Alphaproteobacteria</taxon>
        <taxon>Sphingomonadales</taxon>
        <taxon>Erythrobacteraceae</taxon>
        <taxon>Pontixanthobacter</taxon>
    </lineage>
</organism>
<evidence type="ECO:0000256" key="1">
    <source>
        <dbReference type="SAM" id="Phobius"/>
    </source>
</evidence>
<protein>
    <submittedName>
        <fullName evidence="2">Flp family type IVb pilin</fullName>
    </submittedName>
</protein>
<keyword evidence="1" id="KW-1133">Transmembrane helix</keyword>
<proteinExistence type="predicted"/>
<evidence type="ECO:0000313" key="3">
    <source>
        <dbReference type="Proteomes" id="UP000460290"/>
    </source>
</evidence>
<dbReference type="Proteomes" id="UP000460290">
    <property type="component" value="Unassembled WGS sequence"/>
</dbReference>
<reference evidence="2 3" key="1">
    <citation type="submission" date="2019-12" db="EMBL/GenBank/DDBJ databases">
        <title>Genomic-based taxomic classification of the family Erythrobacteraceae.</title>
        <authorList>
            <person name="Xu L."/>
        </authorList>
    </citation>
    <scope>NUCLEOTIDE SEQUENCE [LARGE SCALE GENOMIC DNA]</scope>
    <source>
        <strain evidence="2 3">KCTC 42006</strain>
    </source>
</reference>
<keyword evidence="3" id="KW-1185">Reference proteome</keyword>
<comment type="caution">
    <text evidence="2">The sequence shown here is derived from an EMBL/GenBank/DDBJ whole genome shotgun (WGS) entry which is preliminary data.</text>
</comment>
<dbReference type="EMBL" id="WTYZ01000001">
    <property type="protein sequence ID" value="MXO83386.1"/>
    <property type="molecule type" value="Genomic_DNA"/>
</dbReference>